<organism evidence="3 4">
    <name type="scientific">Elysia crispata</name>
    <name type="common">lettuce slug</name>
    <dbReference type="NCBI Taxonomy" id="231223"/>
    <lineage>
        <taxon>Eukaryota</taxon>
        <taxon>Metazoa</taxon>
        <taxon>Spiralia</taxon>
        <taxon>Lophotrochozoa</taxon>
        <taxon>Mollusca</taxon>
        <taxon>Gastropoda</taxon>
        <taxon>Heterobranchia</taxon>
        <taxon>Euthyneura</taxon>
        <taxon>Panpulmonata</taxon>
        <taxon>Sacoglossa</taxon>
        <taxon>Placobranchoidea</taxon>
        <taxon>Plakobranchidae</taxon>
        <taxon>Elysia</taxon>
    </lineage>
</organism>
<sequence length="300" mass="33714">MAPAGSSVSVRGVIRLSLACLICFLGLTAGSQGVHHTDRQSNSVRETAPRQESRTEESPRASDGETTLGSSTTTVKSTTAIRTTPAFKPFRLENTSRAHRKAMRQARKGKSRRKRRGCKCVGRYMQDVEKMIDSKIKQFKDMYLIPKLKNFNSQRMNDNLLRLSGTVDETKKSLMKLSDSIADLLNDFQSRERSFELTNRELRRVSLAVANLTQHVEGMERRIASSGVKASRLRTRHPHGTAANQRTEMETSTPAKPLPTQSLKARWSGRGHQRIVALTAGGTLQRFRGLIQRFRDFSQL</sequence>
<evidence type="ECO:0000256" key="1">
    <source>
        <dbReference type="SAM" id="MobiDB-lite"/>
    </source>
</evidence>
<name>A0AAE0ZW60_9GAST</name>
<proteinExistence type="predicted"/>
<feature type="compositionally biased region" description="Basic residues" evidence="1">
    <location>
        <begin position="97"/>
        <end position="117"/>
    </location>
</feature>
<feature type="compositionally biased region" description="Polar residues" evidence="1">
    <location>
        <begin position="242"/>
        <end position="259"/>
    </location>
</feature>
<dbReference type="Proteomes" id="UP001283361">
    <property type="component" value="Unassembled WGS sequence"/>
</dbReference>
<accession>A0AAE0ZW60</accession>
<gene>
    <name evidence="3" type="ORF">RRG08_060230</name>
</gene>
<evidence type="ECO:0000313" key="3">
    <source>
        <dbReference type="EMBL" id="KAK3776515.1"/>
    </source>
</evidence>
<feature type="region of interest" description="Disordered" evidence="1">
    <location>
        <begin position="32"/>
        <end position="117"/>
    </location>
</feature>
<dbReference type="AlphaFoldDB" id="A0AAE0ZW60"/>
<feature type="signal peptide" evidence="2">
    <location>
        <begin position="1"/>
        <end position="33"/>
    </location>
</feature>
<keyword evidence="2" id="KW-0732">Signal</keyword>
<comment type="caution">
    <text evidence="3">The sequence shown here is derived from an EMBL/GenBank/DDBJ whole genome shotgun (WGS) entry which is preliminary data.</text>
</comment>
<protein>
    <submittedName>
        <fullName evidence="3">Uncharacterized protein</fullName>
    </submittedName>
</protein>
<feature type="chain" id="PRO_5041953967" evidence="2">
    <location>
        <begin position="34"/>
        <end position="300"/>
    </location>
</feature>
<dbReference type="EMBL" id="JAWDGP010003204">
    <property type="protein sequence ID" value="KAK3776515.1"/>
    <property type="molecule type" value="Genomic_DNA"/>
</dbReference>
<keyword evidence="4" id="KW-1185">Reference proteome</keyword>
<reference evidence="3" key="1">
    <citation type="journal article" date="2023" name="G3 (Bethesda)">
        <title>A reference genome for the long-term kleptoplast-retaining sea slug Elysia crispata morphotype clarki.</title>
        <authorList>
            <person name="Eastman K.E."/>
            <person name="Pendleton A.L."/>
            <person name="Shaikh M.A."/>
            <person name="Suttiyut T."/>
            <person name="Ogas R."/>
            <person name="Tomko P."/>
            <person name="Gavelis G."/>
            <person name="Widhalm J.R."/>
            <person name="Wisecaver J.H."/>
        </authorList>
    </citation>
    <scope>NUCLEOTIDE SEQUENCE</scope>
    <source>
        <strain evidence="3">ECLA1</strain>
    </source>
</reference>
<evidence type="ECO:0000256" key="2">
    <source>
        <dbReference type="SAM" id="SignalP"/>
    </source>
</evidence>
<feature type="compositionally biased region" description="Basic and acidic residues" evidence="1">
    <location>
        <begin position="47"/>
        <end position="63"/>
    </location>
</feature>
<evidence type="ECO:0000313" key="4">
    <source>
        <dbReference type="Proteomes" id="UP001283361"/>
    </source>
</evidence>
<feature type="region of interest" description="Disordered" evidence="1">
    <location>
        <begin position="223"/>
        <end position="259"/>
    </location>
</feature>
<feature type="compositionally biased region" description="Polar residues" evidence="1">
    <location>
        <begin position="64"/>
        <end position="82"/>
    </location>
</feature>